<name>A0A9Q0YDZ8_HOLLE</name>
<proteinExistence type="predicted"/>
<protein>
    <submittedName>
        <fullName evidence="1">Uncharacterized protein</fullName>
    </submittedName>
</protein>
<organism evidence="1 2">
    <name type="scientific">Holothuria leucospilota</name>
    <name type="common">Black long sea cucumber</name>
    <name type="synonym">Mertensiothuria leucospilota</name>
    <dbReference type="NCBI Taxonomy" id="206669"/>
    <lineage>
        <taxon>Eukaryota</taxon>
        <taxon>Metazoa</taxon>
        <taxon>Echinodermata</taxon>
        <taxon>Eleutherozoa</taxon>
        <taxon>Echinozoa</taxon>
        <taxon>Holothuroidea</taxon>
        <taxon>Aspidochirotacea</taxon>
        <taxon>Aspidochirotida</taxon>
        <taxon>Holothuriidae</taxon>
        <taxon>Holothuria</taxon>
    </lineage>
</organism>
<sequence length="67" mass="7148">MKKSVVYRADVTSKGSTRTYTGIMGGEGVGTSKGIIITLNLSATKNIRIKPSCQNTFGILVKLNLES</sequence>
<evidence type="ECO:0000313" key="2">
    <source>
        <dbReference type="Proteomes" id="UP001152320"/>
    </source>
</evidence>
<dbReference type="AlphaFoldDB" id="A0A9Q0YDZ8"/>
<gene>
    <name evidence="1" type="ORF">HOLleu_40887</name>
</gene>
<evidence type="ECO:0000313" key="1">
    <source>
        <dbReference type="EMBL" id="KAJ8021113.1"/>
    </source>
</evidence>
<accession>A0A9Q0YDZ8</accession>
<reference evidence="1" key="1">
    <citation type="submission" date="2021-10" db="EMBL/GenBank/DDBJ databases">
        <title>Tropical sea cucumber genome reveals ecological adaptation and Cuvierian tubules defense mechanism.</title>
        <authorList>
            <person name="Chen T."/>
        </authorList>
    </citation>
    <scope>NUCLEOTIDE SEQUENCE</scope>
    <source>
        <strain evidence="1">Nanhai2018</strain>
        <tissue evidence="1">Muscle</tissue>
    </source>
</reference>
<dbReference type="Proteomes" id="UP001152320">
    <property type="component" value="Chromosome 22"/>
</dbReference>
<comment type="caution">
    <text evidence="1">The sequence shown here is derived from an EMBL/GenBank/DDBJ whole genome shotgun (WGS) entry which is preliminary data.</text>
</comment>
<keyword evidence="2" id="KW-1185">Reference proteome</keyword>
<dbReference type="EMBL" id="JAIZAY010000022">
    <property type="protein sequence ID" value="KAJ8021113.1"/>
    <property type="molecule type" value="Genomic_DNA"/>
</dbReference>